<dbReference type="InterPro" id="IPR036653">
    <property type="entry name" value="CinA-like_C"/>
</dbReference>
<dbReference type="AlphaFoldDB" id="A0A4Q5N514"/>
<comment type="caution">
    <text evidence="2">The sequence shown here is derived from an EMBL/GenBank/DDBJ whole genome shotgun (WGS) entry which is preliminary data.</text>
</comment>
<dbReference type="EMBL" id="SDWW01000005">
    <property type="protein sequence ID" value="RYV52523.1"/>
    <property type="molecule type" value="Genomic_DNA"/>
</dbReference>
<proteinExistence type="predicted"/>
<reference evidence="2 3" key="1">
    <citation type="submission" date="2019-01" db="EMBL/GenBank/DDBJ databases">
        <title>Novel species of Cellulomonas.</title>
        <authorList>
            <person name="Liu Q."/>
            <person name="Xin Y.-H."/>
        </authorList>
    </citation>
    <scope>NUCLEOTIDE SEQUENCE [LARGE SCALE GENOMIC DNA]</scope>
    <source>
        <strain evidence="2 3">HLT2-17</strain>
    </source>
</reference>
<dbReference type="OrthoDB" id="1253990at2"/>
<dbReference type="Gene3D" id="3.90.950.20">
    <property type="entry name" value="CinA-like"/>
    <property type="match status" value="1"/>
</dbReference>
<sequence length="169" mass="16509">MHPLARELLAALVAHGWTAAVAESLTGGLVTATLVDVPGASRSVRGAVVAYATDLKAGLLGVDPDLLAARGAVDPEVAAAMATGVRTALGADVGLSTTGVAGPESQDGKPPGTVHVAIATPAGVRVASAVLPGDRAAVRAATRDLVLGLAIEVLAGTGTGEPLDSLDEL</sequence>
<dbReference type="Pfam" id="PF02464">
    <property type="entry name" value="CinA"/>
    <property type="match status" value="1"/>
</dbReference>
<keyword evidence="3" id="KW-1185">Reference proteome</keyword>
<dbReference type="NCBIfam" id="TIGR00199">
    <property type="entry name" value="PncC_domain"/>
    <property type="match status" value="1"/>
</dbReference>
<accession>A0A4Q5N514</accession>
<evidence type="ECO:0000259" key="1">
    <source>
        <dbReference type="Pfam" id="PF02464"/>
    </source>
</evidence>
<gene>
    <name evidence="2" type="ORF">EUA98_02965</name>
</gene>
<dbReference type="Proteomes" id="UP000293764">
    <property type="component" value="Unassembled WGS sequence"/>
</dbReference>
<feature type="domain" description="CinA C-terminal" evidence="1">
    <location>
        <begin position="3"/>
        <end position="150"/>
    </location>
</feature>
<name>A0A4Q5N514_9MICO</name>
<evidence type="ECO:0000313" key="2">
    <source>
        <dbReference type="EMBL" id="RYV52523.1"/>
    </source>
</evidence>
<evidence type="ECO:0000313" key="3">
    <source>
        <dbReference type="Proteomes" id="UP000293764"/>
    </source>
</evidence>
<dbReference type="SUPFAM" id="SSF142433">
    <property type="entry name" value="CinA-like"/>
    <property type="match status" value="1"/>
</dbReference>
<dbReference type="InterPro" id="IPR008136">
    <property type="entry name" value="CinA_C"/>
</dbReference>
<protein>
    <submittedName>
        <fullName evidence="2">CinA family protein</fullName>
    </submittedName>
</protein>
<organism evidence="2 3">
    <name type="scientific">Pengzhenrongella frigida</name>
    <dbReference type="NCBI Taxonomy" id="1259133"/>
    <lineage>
        <taxon>Bacteria</taxon>
        <taxon>Bacillati</taxon>
        <taxon>Actinomycetota</taxon>
        <taxon>Actinomycetes</taxon>
        <taxon>Micrococcales</taxon>
        <taxon>Pengzhenrongella</taxon>
    </lineage>
</organism>